<feature type="binding site" evidence="16">
    <location>
        <position position="100"/>
    </location>
    <ligand>
        <name>substrate</name>
    </ligand>
</feature>
<keyword evidence="7 16" id="KW-0963">Cytoplasm</keyword>
<dbReference type="RefSeq" id="WP_054520974.1">
    <property type="nucleotide sequence ID" value="NZ_LGKO01000002.1"/>
</dbReference>
<evidence type="ECO:0000256" key="1">
    <source>
        <dbReference type="ARBA" id="ARBA00001206"/>
    </source>
</evidence>
<dbReference type="STRING" id="869279.SE15_04950"/>
<feature type="active site" description="Proton acceptor" evidence="16">
    <location>
        <position position="109"/>
    </location>
</feature>
<dbReference type="NCBIfam" id="NF009855">
    <property type="entry name" value="PRK13321.1"/>
    <property type="match status" value="1"/>
</dbReference>
<evidence type="ECO:0000313" key="18">
    <source>
        <dbReference type="Proteomes" id="UP000050544"/>
    </source>
</evidence>
<dbReference type="OrthoDB" id="9804707at2"/>
<dbReference type="GO" id="GO:0005524">
    <property type="term" value="F:ATP binding"/>
    <property type="evidence" value="ECO:0007669"/>
    <property type="project" value="UniProtKB-UniRule"/>
</dbReference>
<keyword evidence="8 16" id="KW-0808">Transferase</keyword>
<dbReference type="HAMAP" id="MF_01274">
    <property type="entry name" value="Pantothen_kinase_3"/>
    <property type="match status" value="1"/>
</dbReference>
<keyword evidence="10 16" id="KW-0418">Kinase</keyword>
<evidence type="ECO:0000256" key="5">
    <source>
        <dbReference type="ARBA" id="ARBA00011738"/>
    </source>
</evidence>
<dbReference type="Pfam" id="PF03309">
    <property type="entry name" value="Pan_kinase"/>
    <property type="match status" value="1"/>
</dbReference>
<evidence type="ECO:0000256" key="15">
    <source>
        <dbReference type="ARBA" id="ARBA00040883"/>
    </source>
</evidence>
<comment type="function">
    <text evidence="16">Catalyzes the phosphorylation of pantothenate (Pan), the first step in CoA biosynthesis.</text>
</comment>
<dbReference type="NCBIfam" id="TIGR00671">
    <property type="entry name" value="baf"/>
    <property type="match status" value="1"/>
</dbReference>
<comment type="catalytic activity">
    <reaction evidence="1 16">
        <text>(R)-pantothenate + ATP = (R)-4'-phosphopantothenate + ADP + H(+)</text>
        <dbReference type="Rhea" id="RHEA:16373"/>
        <dbReference type="ChEBI" id="CHEBI:10986"/>
        <dbReference type="ChEBI" id="CHEBI:15378"/>
        <dbReference type="ChEBI" id="CHEBI:29032"/>
        <dbReference type="ChEBI" id="CHEBI:30616"/>
        <dbReference type="ChEBI" id="CHEBI:456216"/>
        <dbReference type="EC" id="2.7.1.33"/>
    </reaction>
</comment>
<comment type="subunit">
    <text evidence="5 16">Homodimer.</text>
</comment>
<dbReference type="CDD" id="cd24015">
    <property type="entry name" value="ASKHA_NBD_PanK-III"/>
    <property type="match status" value="1"/>
</dbReference>
<keyword evidence="9 16" id="KW-0547">Nucleotide-binding</keyword>
<dbReference type="NCBIfam" id="NF009848">
    <property type="entry name" value="PRK13318.1-6"/>
    <property type="match status" value="1"/>
</dbReference>
<feature type="binding site" evidence="16">
    <location>
        <begin position="6"/>
        <end position="13"/>
    </location>
    <ligand>
        <name>ATP</name>
        <dbReference type="ChEBI" id="CHEBI:30616"/>
    </ligand>
</feature>
<evidence type="ECO:0000256" key="10">
    <source>
        <dbReference type="ARBA" id="ARBA00022777"/>
    </source>
</evidence>
<sequence>MLLTIDVGNTNLTIGLFEGSKLGARWRLATDHERMPDEYGLQMLGLLQHGGCSPAQLDGICVASVVPPLTPRILQACRNYLSDNILVVDDTIETGIKILYEDPRAVGADRIADAVAVCALYGGPACVVDFGTATTFDAITAAGEYLGGAIAPGIGIAAEALFARTAKLPRVDLQAPPSVIGRNTIHAIQAGLLYGYVALVEGMVERFRRELDAEMKVIATGGLAEVVAHHTSVIQYLAPWLTLEGLRILWEKNRPRHE</sequence>
<dbReference type="PANTHER" id="PTHR34265:SF1">
    <property type="entry name" value="TYPE III PANTOTHENATE KINASE"/>
    <property type="match status" value="1"/>
</dbReference>
<reference evidence="17 18" key="1">
    <citation type="submission" date="2015-07" db="EMBL/GenBank/DDBJ databases">
        <title>Whole genome sequence of Thermanaerothrix daxensis DSM 23592.</title>
        <authorList>
            <person name="Hemp J."/>
            <person name="Ward L.M."/>
            <person name="Pace L.A."/>
            <person name="Fischer W.W."/>
        </authorList>
    </citation>
    <scope>NUCLEOTIDE SEQUENCE [LARGE SCALE GENOMIC DNA]</scope>
    <source>
        <strain evidence="17 18">GNS-1</strain>
    </source>
</reference>
<dbReference type="SUPFAM" id="SSF53067">
    <property type="entry name" value="Actin-like ATPase domain"/>
    <property type="match status" value="2"/>
</dbReference>
<name>A0A0P6Y506_9CHLR</name>
<organism evidence="17 18">
    <name type="scientific">Thermanaerothrix daxensis</name>
    <dbReference type="NCBI Taxonomy" id="869279"/>
    <lineage>
        <taxon>Bacteria</taxon>
        <taxon>Bacillati</taxon>
        <taxon>Chloroflexota</taxon>
        <taxon>Anaerolineae</taxon>
        <taxon>Anaerolineales</taxon>
        <taxon>Anaerolineaceae</taxon>
        <taxon>Thermanaerothrix</taxon>
    </lineage>
</organism>
<evidence type="ECO:0000256" key="8">
    <source>
        <dbReference type="ARBA" id="ARBA00022679"/>
    </source>
</evidence>
<evidence type="ECO:0000256" key="4">
    <source>
        <dbReference type="ARBA" id="ARBA00005225"/>
    </source>
</evidence>
<feature type="binding site" evidence="16">
    <location>
        <position position="129"/>
    </location>
    <ligand>
        <name>K(+)</name>
        <dbReference type="ChEBI" id="CHEBI:29103"/>
    </ligand>
</feature>
<feature type="binding site" evidence="16">
    <location>
        <position position="132"/>
    </location>
    <ligand>
        <name>ATP</name>
        <dbReference type="ChEBI" id="CHEBI:30616"/>
    </ligand>
</feature>
<protein>
    <recommendedName>
        <fullName evidence="15 16">Type III pantothenate kinase</fullName>
        <ecNumber evidence="6 16">2.7.1.33</ecNumber>
    </recommendedName>
    <alternativeName>
        <fullName evidence="16">PanK-III</fullName>
    </alternativeName>
    <alternativeName>
        <fullName evidence="16">Pantothenic acid kinase</fullName>
    </alternativeName>
</protein>
<keyword evidence="18" id="KW-1185">Reference proteome</keyword>
<evidence type="ECO:0000256" key="14">
    <source>
        <dbReference type="ARBA" id="ARBA00038036"/>
    </source>
</evidence>
<dbReference type="PATRIC" id="fig|869279.4.peg.999"/>
<accession>A0A0P6Y506</accession>
<keyword evidence="12 16" id="KW-0630">Potassium</keyword>
<dbReference type="GO" id="GO:0005737">
    <property type="term" value="C:cytoplasm"/>
    <property type="evidence" value="ECO:0007669"/>
    <property type="project" value="UniProtKB-SubCell"/>
</dbReference>
<dbReference type="Gene3D" id="3.30.420.40">
    <property type="match status" value="2"/>
</dbReference>
<evidence type="ECO:0000256" key="9">
    <source>
        <dbReference type="ARBA" id="ARBA00022741"/>
    </source>
</evidence>
<dbReference type="GO" id="GO:0015937">
    <property type="term" value="P:coenzyme A biosynthetic process"/>
    <property type="evidence" value="ECO:0007669"/>
    <property type="project" value="UniProtKB-UniRule"/>
</dbReference>
<evidence type="ECO:0000256" key="11">
    <source>
        <dbReference type="ARBA" id="ARBA00022840"/>
    </source>
</evidence>
<dbReference type="UniPathway" id="UPA00241">
    <property type="reaction ID" value="UER00352"/>
</dbReference>
<dbReference type="EC" id="2.7.1.33" evidence="6 16"/>
<evidence type="ECO:0000256" key="2">
    <source>
        <dbReference type="ARBA" id="ARBA00001958"/>
    </source>
</evidence>
<dbReference type="InterPro" id="IPR004619">
    <property type="entry name" value="Type_III_PanK"/>
</dbReference>
<feature type="binding site" evidence="16">
    <location>
        <position position="184"/>
    </location>
    <ligand>
        <name>substrate</name>
    </ligand>
</feature>
<comment type="cofactor">
    <cofactor evidence="2">
        <name>K(+)</name>
        <dbReference type="ChEBI" id="CHEBI:29103"/>
    </cofactor>
</comment>
<keyword evidence="16" id="KW-0479">Metal-binding</keyword>
<comment type="caution">
    <text evidence="17">The sequence shown here is derived from an EMBL/GenBank/DDBJ whole genome shotgun (WGS) entry which is preliminary data.</text>
</comment>
<evidence type="ECO:0000256" key="16">
    <source>
        <dbReference type="HAMAP-Rule" id="MF_01274"/>
    </source>
</evidence>
<dbReference type="InterPro" id="IPR043129">
    <property type="entry name" value="ATPase_NBD"/>
</dbReference>
<comment type="cofactor">
    <cofactor evidence="16">
        <name>NH4(+)</name>
        <dbReference type="ChEBI" id="CHEBI:28938"/>
    </cofactor>
    <cofactor evidence="16">
        <name>K(+)</name>
        <dbReference type="ChEBI" id="CHEBI:29103"/>
    </cofactor>
    <text evidence="16">A monovalent cation. Ammonium or potassium.</text>
</comment>
<dbReference type="PANTHER" id="PTHR34265">
    <property type="entry name" value="TYPE III PANTOTHENATE KINASE"/>
    <property type="match status" value="1"/>
</dbReference>
<dbReference type="AlphaFoldDB" id="A0A0P6Y506"/>
<comment type="subcellular location">
    <subcellularLocation>
        <location evidence="3 16">Cytoplasm</location>
    </subcellularLocation>
</comment>
<keyword evidence="11 16" id="KW-0067">ATP-binding</keyword>
<dbReference type="EMBL" id="LGKO01000002">
    <property type="protein sequence ID" value="KPL84453.1"/>
    <property type="molecule type" value="Genomic_DNA"/>
</dbReference>
<evidence type="ECO:0000256" key="12">
    <source>
        <dbReference type="ARBA" id="ARBA00022958"/>
    </source>
</evidence>
<proteinExistence type="inferred from homology"/>
<keyword evidence="13 16" id="KW-0173">Coenzyme A biosynthesis</keyword>
<evidence type="ECO:0000313" key="17">
    <source>
        <dbReference type="EMBL" id="KPL84453.1"/>
    </source>
</evidence>
<dbReference type="Proteomes" id="UP000050544">
    <property type="component" value="Unassembled WGS sequence"/>
</dbReference>
<evidence type="ECO:0000256" key="7">
    <source>
        <dbReference type="ARBA" id="ARBA00022490"/>
    </source>
</evidence>
<evidence type="ECO:0000256" key="6">
    <source>
        <dbReference type="ARBA" id="ARBA00012102"/>
    </source>
</evidence>
<dbReference type="GO" id="GO:0004594">
    <property type="term" value="F:pantothenate kinase activity"/>
    <property type="evidence" value="ECO:0007669"/>
    <property type="project" value="UniProtKB-UniRule"/>
</dbReference>
<feature type="binding site" evidence="16">
    <location>
        <begin position="107"/>
        <end position="110"/>
    </location>
    <ligand>
        <name>substrate</name>
    </ligand>
</feature>
<evidence type="ECO:0000256" key="13">
    <source>
        <dbReference type="ARBA" id="ARBA00022993"/>
    </source>
</evidence>
<comment type="pathway">
    <text evidence="4 16">Cofactor biosynthesis; coenzyme A biosynthesis; CoA from (R)-pantothenate: step 1/5.</text>
</comment>
<evidence type="ECO:0000256" key="3">
    <source>
        <dbReference type="ARBA" id="ARBA00004496"/>
    </source>
</evidence>
<dbReference type="GO" id="GO:0046872">
    <property type="term" value="F:metal ion binding"/>
    <property type="evidence" value="ECO:0007669"/>
    <property type="project" value="UniProtKB-KW"/>
</dbReference>
<gene>
    <name evidence="16" type="primary">coaX</name>
    <name evidence="17" type="ORF">SE15_04950</name>
</gene>
<comment type="similarity">
    <text evidence="14 16">Belongs to the type III pantothenate kinase family.</text>
</comment>